<dbReference type="InterPro" id="IPR040813">
    <property type="entry name" value="Hen1_Lam_C"/>
</dbReference>
<evidence type="ECO:0000259" key="14">
    <source>
        <dbReference type="PROSITE" id="PS50137"/>
    </source>
</evidence>
<dbReference type="GO" id="GO:0005634">
    <property type="term" value="C:nucleus"/>
    <property type="evidence" value="ECO:0000318"/>
    <property type="project" value="GO_Central"/>
</dbReference>
<dbReference type="GO" id="GO:0030422">
    <property type="term" value="P:siRNA processing"/>
    <property type="evidence" value="ECO:0000318"/>
    <property type="project" value="GO_Central"/>
</dbReference>
<name>D8SMV3_SELML</name>
<dbReference type="Gene3D" id="3.40.50.150">
    <property type="entry name" value="Vaccinia Virus protein VP39"/>
    <property type="match status" value="1"/>
</dbReference>
<evidence type="ECO:0000256" key="8">
    <source>
        <dbReference type="ARBA" id="ARBA00022842"/>
    </source>
</evidence>
<evidence type="ECO:0000256" key="9">
    <source>
        <dbReference type="ARBA" id="ARBA00022884"/>
    </source>
</evidence>
<dbReference type="OMA" id="FRSHEHK"/>
<dbReference type="EC" id="2.1.1.386" evidence="11"/>
<dbReference type="PANTHER" id="PTHR21404">
    <property type="entry name" value="HEN1"/>
    <property type="match status" value="1"/>
</dbReference>
<evidence type="ECO:0000256" key="7">
    <source>
        <dbReference type="ARBA" id="ARBA00022723"/>
    </source>
</evidence>
<dbReference type="EMBL" id="GL377628">
    <property type="protein sequence ID" value="EFJ14340.1"/>
    <property type="molecule type" value="Genomic_DNA"/>
</dbReference>
<dbReference type="GO" id="GO:0034587">
    <property type="term" value="P:piRNA processing"/>
    <property type="evidence" value="ECO:0000318"/>
    <property type="project" value="GO_Central"/>
</dbReference>
<dbReference type="KEGG" id="smo:SELMODRAFT_423789"/>
<evidence type="ECO:0000256" key="13">
    <source>
        <dbReference type="PROSITE-ProRule" id="PRU00266"/>
    </source>
</evidence>
<dbReference type="AlphaFoldDB" id="D8SMV3"/>
<proteinExistence type="inferred from homology"/>
<dbReference type="Gramene" id="EFJ14340">
    <property type="protein sequence ID" value="EFJ14340"/>
    <property type="gene ID" value="SELMODRAFT_423789"/>
</dbReference>
<keyword evidence="5" id="KW-0808">Transferase</keyword>
<dbReference type="HOGENOM" id="CLU_001342_0_0_1"/>
<evidence type="ECO:0000256" key="3">
    <source>
        <dbReference type="ARBA" id="ARBA00021330"/>
    </source>
</evidence>
<dbReference type="InterPro" id="IPR026610">
    <property type="entry name" value="Hen1"/>
</dbReference>
<dbReference type="GO" id="GO:0008171">
    <property type="term" value="F:O-methyltransferase activity"/>
    <property type="evidence" value="ECO:0000318"/>
    <property type="project" value="GO_Central"/>
</dbReference>
<evidence type="ECO:0000313" key="15">
    <source>
        <dbReference type="EMBL" id="EFJ14340.1"/>
    </source>
</evidence>
<keyword evidence="16" id="KW-1185">Reference proteome</keyword>
<dbReference type="InterPro" id="IPR040870">
    <property type="entry name" value="HEN1_dsRBD2"/>
</dbReference>
<dbReference type="Pfam" id="PF21224">
    <property type="entry name" value="Hen1_LCD"/>
    <property type="match status" value="1"/>
</dbReference>
<dbReference type="Pfam" id="PF13489">
    <property type="entry name" value="Methyltransf_23"/>
    <property type="match status" value="1"/>
</dbReference>
<comment type="catalytic activity">
    <reaction evidence="12">
        <text>small RNA 3'-end nucleotide + S-adenosyl-L-methionine = small RNA 3'-end 2'-O-methylnucleotide + S-adenosyl-L-homocysteine + H(+)</text>
        <dbReference type="Rhea" id="RHEA:37887"/>
        <dbReference type="Rhea" id="RHEA-COMP:10415"/>
        <dbReference type="Rhea" id="RHEA-COMP:10416"/>
        <dbReference type="ChEBI" id="CHEBI:15378"/>
        <dbReference type="ChEBI" id="CHEBI:57856"/>
        <dbReference type="ChEBI" id="CHEBI:59789"/>
        <dbReference type="ChEBI" id="CHEBI:74896"/>
        <dbReference type="ChEBI" id="CHEBI:74898"/>
        <dbReference type="EC" id="2.1.1.386"/>
    </reaction>
</comment>
<dbReference type="SMART" id="SM00358">
    <property type="entry name" value="DSRM"/>
    <property type="match status" value="2"/>
</dbReference>
<dbReference type="SUPFAM" id="SSF53335">
    <property type="entry name" value="S-adenosyl-L-methionine-dependent methyltransferases"/>
    <property type="match status" value="1"/>
</dbReference>
<evidence type="ECO:0000313" key="16">
    <source>
        <dbReference type="Proteomes" id="UP000001514"/>
    </source>
</evidence>
<keyword evidence="10" id="KW-0943">RNA-mediated gene silencing</keyword>
<evidence type="ECO:0000256" key="11">
    <source>
        <dbReference type="ARBA" id="ARBA00035025"/>
    </source>
</evidence>
<evidence type="ECO:0000256" key="4">
    <source>
        <dbReference type="ARBA" id="ARBA00022603"/>
    </source>
</evidence>
<reference evidence="15 16" key="1">
    <citation type="journal article" date="2011" name="Science">
        <title>The Selaginella genome identifies genetic changes associated with the evolution of vascular plants.</title>
        <authorList>
            <person name="Banks J.A."/>
            <person name="Nishiyama T."/>
            <person name="Hasebe M."/>
            <person name="Bowman J.L."/>
            <person name="Gribskov M."/>
            <person name="dePamphilis C."/>
            <person name="Albert V.A."/>
            <person name="Aono N."/>
            <person name="Aoyama T."/>
            <person name="Ambrose B.A."/>
            <person name="Ashton N.W."/>
            <person name="Axtell M.J."/>
            <person name="Barker E."/>
            <person name="Barker M.S."/>
            <person name="Bennetzen J.L."/>
            <person name="Bonawitz N.D."/>
            <person name="Chapple C."/>
            <person name="Cheng C."/>
            <person name="Correa L.G."/>
            <person name="Dacre M."/>
            <person name="DeBarry J."/>
            <person name="Dreyer I."/>
            <person name="Elias M."/>
            <person name="Engstrom E.M."/>
            <person name="Estelle M."/>
            <person name="Feng L."/>
            <person name="Finet C."/>
            <person name="Floyd S.K."/>
            <person name="Frommer W.B."/>
            <person name="Fujita T."/>
            <person name="Gramzow L."/>
            <person name="Gutensohn M."/>
            <person name="Harholt J."/>
            <person name="Hattori M."/>
            <person name="Heyl A."/>
            <person name="Hirai T."/>
            <person name="Hiwatashi Y."/>
            <person name="Ishikawa M."/>
            <person name="Iwata M."/>
            <person name="Karol K.G."/>
            <person name="Koehler B."/>
            <person name="Kolukisaoglu U."/>
            <person name="Kubo M."/>
            <person name="Kurata T."/>
            <person name="Lalonde S."/>
            <person name="Li K."/>
            <person name="Li Y."/>
            <person name="Litt A."/>
            <person name="Lyons E."/>
            <person name="Manning G."/>
            <person name="Maruyama T."/>
            <person name="Michael T.P."/>
            <person name="Mikami K."/>
            <person name="Miyazaki S."/>
            <person name="Morinaga S."/>
            <person name="Murata T."/>
            <person name="Mueller-Roeber B."/>
            <person name="Nelson D.R."/>
            <person name="Obara M."/>
            <person name="Oguri Y."/>
            <person name="Olmstead R.G."/>
            <person name="Onodera N."/>
            <person name="Petersen B.L."/>
            <person name="Pils B."/>
            <person name="Prigge M."/>
            <person name="Rensing S.A."/>
            <person name="Riano-Pachon D.M."/>
            <person name="Roberts A.W."/>
            <person name="Sato Y."/>
            <person name="Scheller H.V."/>
            <person name="Schulz B."/>
            <person name="Schulz C."/>
            <person name="Shakirov E.V."/>
            <person name="Shibagaki N."/>
            <person name="Shinohara N."/>
            <person name="Shippen D.E."/>
            <person name="Soerensen I."/>
            <person name="Sotooka R."/>
            <person name="Sugimoto N."/>
            <person name="Sugita M."/>
            <person name="Sumikawa N."/>
            <person name="Tanurdzic M."/>
            <person name="Theissen G."/>
            <person name="Ulvskov P."/>
            <person name="Wakazuki S."/>
            <person name="Weng J.K."/>
            <person name="Willats W.W."/>
            <person name="Wipf D."/>
            <person name="Wolf P.G."/>
            <person name="Yang L."/>
            <person name="Zimmer A.D."/>
            <person name="Zhu Q."/>
            <person name="Mitros T."/>
            <person name="Hellsten U."/>
            <person name="Loque D."/>
            <person name="Otillar R."/>
            <person name="Salamov A."/>
            <person name="Schmutz J."/>
            <person name="Shapiro H."/>
            <person name="Lindquist E."/>
            <person name="Lucas S."/>
            <person name="Rokhsar D."/>
            <person name="Grigoriev I.V."/>
        </authorList>
    </citation>
    <scope>NUCLEOTIDE SEQUENCE [LARGE SCALE GENOMIC DNA]</scope>
</reference>
<evidence type="ECO:0000256" key="10">
    <source>
        <dbReference type="ARBA" id="ARBA00023158"/>
    </source>
</evidence>
<dbReference type="Pfam" id="PF00035">
    <property type="entry name" value="dsrm"/>
    <property type="match status" value="1"/>
</dbReference>
<feature type="domain" description="DRBM" evidence="14">
    <location>
        <begin position="3"/>
        <end position="79"/>
    </location>
</feature>
<evidence type="ECO:0000256" key="1">
    <source>
        <dbReference type="ARBA" id="ARBA00001946"/>
    </source>
</evidence>
<dbReference type="eggNOG" id="KOG1045">
    <property type="taxonomic scope" value="Eukaryota"/>
</dbReference>
<dbReference type="GO" id="GO:0090486">
    <property type="term" value="F:small RNA 2'-O-methyltransferase activity"/>
    <property type="evidence" value="ECO:0007669"/>
    <property type="project" value="UniProtKB-EC"/>
</dbReference>
<dbReference type="CDD" id="cd02440">
    <property type="entry name" value="AdoMet_MTases"/>
    <property type="match status" value="1"/>
</dbReference>
<keyword evidence="7" id="KW-0479">Metal-binding</keyword>
<evidence type="ECO:0000256" key="6">
    <source>
        <dbReference type="ARBA" id="ARBA00022691"/>
    </source>
</evidence>
<dbReference type="SUPFAM" id="SSF54768">
    <property type="entry name" value="dsRNA-binding domain-like"/>
    <property type="match status" value="1"/>
</dbReference>
<sequence length="810" mass="88866">MTTPKARLNQLYSASDGQPRYFTLSGRPPGCPAPKLQSGSTFYCKVELPNGAVVVSEPCRRKKDAEQDAARKALHEIGTPFESVAAAFSTMKSSEEVWIELKLRIETAFSNECVLNYKPLMEHFRAAIVRRGKSHAPVPATVLASLDTKIISMCKALDNISDGNPARALELVYKAAKGSSVLACDANMWISRVEPFPAHVKSGLLEQTTEASVASEKIHFDAVYIPFALDRTVSAIRINIDPSDYYMDVLARQLGIDDGARVLISRSITKAPSGTRLFWRLAERDDKSSGVNMRASTLTSHSVYGNAILAAVGSTWKSEGRLCYDDVSLGCYYRLALGKSPSGSYKLSRGALLTAELPPTFTSKSRWRGSTPRSLLNEFCHQSHLLAPTFCSYPVKGDSNDSCAGYEDHGCTADTSDQTDQAENNGNVNAAQGPFLCKLRMLVCGAPREFESERSYRNRNDAIQSACLQALLYFDTSLAHLMSSLNQSSGSLSLEYTVSLLKYVEAAEARMESAVFSPPLSRQRIDFALELFQRSQALSLIDFGCGSGSFLEAIVEQPNSLQHIVGVDISLRSLTRASKSLQGKLAKLRGALESVTLYEGSIVEPDHRLHHFDVATCLEVVEHMDPEPLSRFGKSILGIMQPKVLLVSTPNIEYNPILHGIVTRKEKSEGLEETLDAKKAEGDETVRLRNDDHRFEWTRAEFSDWASDLACTYGYSVEFSGVGGTPGQEPGFASQMAIFTRMGTGMGVRDSEQPKTGEYSTLWRWSSKRSILIASARLDQCPIEIHEFDTEKSGRVFASASAISEETGGV</sequence>
<dbReference type="FunCoup" id="D8SMV3">
    <property type="interactions" value="1363"/>
</dbReference>
<dbReference type="Pfam" id="PF18441">
    <property type="entry name" value="Hen1_Lam_C"/>
    <property type="match status" value="1"/>
</dbReference>
<accession>D8SMV3</accession>
<keyword evidence="6" id="KW-0949">S-adenosyl-L-methionine</keyword>
<evidence type="ECO:0000256" key="5">
    <source>
        <dbReference type="ARBA" id="ARBA00022679"/>
    </source>
</evidence>
<keyword evidence="4" id="KW-0489">Methyltransferase</keyword>
<evidence type="ECO:0000256" key="2">
    <source>
        <dbReference type="ARBA" id="ARBA00009026"/>
    </source>
</evidence>
<dbReference type="GO" id="GO:0046872">
    <property type="term" value="F:metal ion binding"/>
    <property type="evidence" value="ECO:0007669"/>
    <property type="project" value="UniProtKB-KW"/>
</dbReference>
<dbReference type="InterPro" id="IPR014720">
    <property type="entry name" value="dsRBD_dom"/>
</dbReference>
<dbReference type="GO" id="GO:0001510">
    <property type="term" value="P:RNA methylation"/>
    <property type="evidence" value="ECO:0007669"/>
    <property type="project" value="InterPro"/>
</dbReference>
<evidence type="ECO:0000256" key="12">
    <source>
        <dbReference type="ARBA" id="ARBA00048418"/>
    </source>
</evidence>
<dbReference type="CDD" id="cd00048">
    <property type="entry name" value="DSRM_SF"/>
    <property type="match status" value="1"/>
</dbReference>
<dbReference type="Pfam" id="PF17842">
    <property type="entry name" value="dsRBD2"/>
    <property type="match status" value="1"/>
</dbReference>
<protein>
    <recommendedName>
        <fullName evidence="3">Small RNA 2'-O-methyltransferase</fullName>
        <ecNumber evidence="11">2.1.1.386</ecNumber>
    </recommendedName>
</protein>
<dbReference type="Proteomes" id="UP000001514">
    <property type="component" value="Unassembled WGS sequence"/>
</dbReference>
<organism evidence="16">
    <name type="scientific">Selaginella moellendorffii</name>
    <name type="common">Spikemoss</name>
    <dbReference type="NCBI Taxonomy" id="88036"/>
    <lineage>
        <taxon>Eukaryota</taxon>
        <taxon>Viridiplantae</taxon>
        <taxon>Streptophyta</taxon>
        <taxon>Embryophyta</taxon>
        <taxon>Tracheophyta</taxon>
        <taxon>Lycopodiopsida</taxon>
        <taxon>Selaginellales</taxon>
        <taxon>Selaginellaceae</taxon>
        <taxon>Selaginella</taxon>
    </lineage>
</organism>
<dbReference type="InParanoid" id="D8SMV3"/>
<comment type="cofactor">
    <cofactor evidence="1">
        <name>Mg(2+)</name>
        <dbReference type="ChEBI" id="CHEBI:18420"/>
    </cofactor>
</comment>
<keyword evidence="8" id="KW-0460">Magnesium</keyword>
<comment type="similarity">
    <text evidence="2">Belongs to the methyltransferase superfamily. HEN1 family.</text>
</comment>
<gene>
    <name evidence="15" type="ORF">SELMODRAFT_423789</name>
</gene>
<dbReference type="PANTHER" id="PTHR21404:SF3">
    <property type="entry name" value="SMALL RNA 2'-O-METHYLTRANSFERASE"/>
    <property type="match status" value="1"/>
</dbReference>
<dbReference type="InterPro" id="IPR029063">
    <property type="entry name" value="SAM-dependent_MTases_sf"/>
</dbReference>
<dbReference type="PROSITE" id="PS50137">
    <property type="entry name" value="DS_RBD"/>
    <property type="match status" value="1"/>
</dbReference>
<dbReference type="GO" id="GO:0003723">
    <property type="term" value="F:RNA binding"/>
    <property type="evidence" value="ECO:0007669"/>
    <property type="project" value="UniProtKB-UniRule"/>
</dbReference>
<dbReference type="GO" id="GO:0005737">
    <property type="term" value="C:cytoplasm"/>
    <property type="evidence" value="ECO:0000318"/>
    <property type="project" value="GO_Central"/>
</dbReference>
<dbReference type="GO" id="GO:0008173">
    <property type="term" value="F:RNA methyltransferase activity"/>
    <property type="evidence" value="ECO:0000318"/>
    <property type="project" value="GO_Central"/>
</dbReference>
<dbReference type="Gene3D" id="3.30.160.20">
    <property type="match status" value="1"/>
</dbReference>
<keyword evidence="9 13" id="KW-0694">RNA-binding</keyword>